<dbReference type="GO" id="GO:0006071">
    <property type="term" value="P:glycerol metabolic process"/>
    <property type="evidence" value="ECO:0007669"/>
    <property type="project" value="UniProtKB-KW"/>
</dbReference>
<evidence type="ECO:0000256" key="16">
    <source>
        <dbReference type="SAM" id="Phobius"/>
    </source>
</evidence>
<evidence type="ECO:0000256" key="10">
    <source>
        <dbReference type="ARBA" id="ARBA00022824"/>
    </source>
</evidence>
<dbReference type="KEGG" id="mng:MNEG_11064"/>
<evidence type="ECO:0000256" key="4">
    <source>
        <dbReference type="ARBA" id="ARBA00005420"/>
    </source>
</evidence>
<feature type="region of interest" description="Disordered" evidence="15">
    <location>
        <begin position="205"/>
        <end position="233"/>
    </location>
</feature>
<keyword evidence="13 16" id="KW-0472">Membrane</keyword>
<dbReference type="PANTHER" id="PTHR12317:SF0">
    <property type="entry name" value="ACYLTRANSFERASE"/>
    <property type="match status" value="1"/>
</dbReference>
<evidence type="ECO:0000256" key="14">
    <source>
        <dbReference type="ARBA" id="ARBA00023315"/>
    </source>
</evidence>
<dbReference type="STRING" id="145388.A0A0D2JAX8"/>
<keyword evidence="8 16" id="KW-0812">Transmembrane</keyword>
<evidence type="ECO:0000256" key="3">
    <source>
        <dbReference type="ARBA" id="ARBA00005189"/>
    </source>
</evidence>
<dbReference type="GO" id="GO:0019432">
    <property type="term" value="P:triglyceride biosynthetic process"/>
    <property type="evidence" value="ECO:0007669"/>
    <property type="project" value="TreeGrafter"/>
</dbReference>
<evidence type="ECO:0000313" key="17">
    <source>
        <dbReference type="EMBL" id="KIY96897.1"/>
    </source>
</evidence>
<feature type="transmembrane region" description="Helical" evidence="16">
    <location>
        <begin position="113"/>
        <end position="139"/>
    </location>
</feature>
<comment type="pathway">
    <text evidence="3">Lipid metabolism.</text>
</comment>
<keyword evidence="7" id="KW-0808">Transferase</keyword>
<dbReference type="Proteomes" id="UP000054498">
    <property type="component" value="Unassembled WGS sequence"/>
</dbReference>
<dbReference type="GO" id="GO:0004144">
    <property type="term" value="F:diacylglycerol O-acyltransferase activity"/>
    <property type="evidence" value="ECO:0007669"/>
    <property type="project" value="UniProtKB-EC"/>
</dbReference>
<keyword evidence="14" id="KW-0012">Acyltransferase</keyword>
<dbReference type="OrthoDB" id="264532at2759"/>
<sequence>MAFLVLIAWHWLGRSWWYVFVPAHTTLYIFILGHSGFHLTNDNIVPDALFTLLNPFLAVALCVANSARPMDHQTHHLRPNSNYSLFFTYWDDLFQVASPPEPHHPLHLMALNLGYFAVIWGTAYFAYLQPAVFAAILAAHVFTPLSIPCALLGGRAAAFVTSLGIWDWLRREYGVGYAPPGAPGAFDAAAASEEARRQFAKAAAHAAPPREAFERSESLGSDESSLWERPQQAHAHVCTDAHHAAAGEALLPPAPSFGLSRRWSSFAAPSLRSDGSSYLTSEFSGTSDFSLGSDTGAALASPARMAQSVPQPQQQQQQRFIFAYCPQGFLARGALHTFAAAGRLGPMSALPGGVRLAVGSPVLRVPVMQQALLLAGCTDASYGNLKSILQSPQGSSITICPGGWREAKLMGTYDLVLRRRLGFIKLAAEVGTPLVPVLGVGEPEVTGVGGTGAVMLRWLICYRPRPLKVVFGHPVMPLPGEPLEALQARFIIALETLAQEHGVDIRIVE</sequence>
<evidence type="ECO:0000256" key="2">
    <source>
        <dbReference type="ARBA" id="ARBA00004771"/>
    </source>
</evidence>
<keyword evidence="12" id="KW-0443">Lipid metabolism</keyword>
<dbReference type="InterPro" id="IPR007130">
    <property type="entry name" value="DAGAT"/>
</dbReference>
<proteinExistence type="inferred from homology"/>
<dbReference type="Pfam" id="PF03982">
    <property type="entry name" value="DAGAT"/>
    <property type="match status" value="1"/>
</dbReference>
<evidence type="ECO:0000256" key="9">
    <source>
        <dbReference type="ARBA" id="ARBA00022798"/>
    </source>
</evidence>
<dbReference type="EMBL" id="KK102795">
    <property type="protein sequence ID" value="KIY96897.1"/>
    <property type="molecule type" value="Genomic_DNA"/>
</dbReference>
<keyword evidence="18" id="KW-1185">Reference proteome</keyword>
<dbReference type="AlphaFoldDB" id="A0A0D2JAX8"/>
<accession>A0A0D2JAX8</accession>
<keyword evidence="6" id="KW-0444">Lipid biosynthesis</keyword>
<dbReference type="PANTHER" id="PTHR12317">
    <property type="entry name" value="DIACYLGLYCEROL O-ACYLTRANSFERASE"/>
    <property type="match status" value="1"/>
</dbReference>
<comment type="pathway">
    <text evidence="2">Glycerolipid metabolism; triacylglycerol biosynthesis.</text>
</comment>
<feature type="transmembrane region" description="Helical" evidence="16">
    <location>
        <begin position="16"/>
        <end position="37"/>
    </location>
</feature>
<organism evidence="17 18">
    <name type="scientific">Monoraphidium neglectum</name>
    <dbReference type="NCBI Taxonomy" id="145388"/>
    <lineage>
        <taxon>Eukaryota</taxon>
        <taxon>Viridiplantae</taxon>
        <taxon>Chlorophyta</taxon>
        <taxon>core chlorophytes</taxon>
        <taxon>Chlorophyceae</taxon>
        <taxon>CS clade</taxon>
        <taxon>Sphaeropleales</taxon>
        <taxon>Selenastraceae</taxon>
        <taxon>Monoraphidium</taxon>
    </lineage>
</organism>
<evidence type="ECO:0000256" key="12">
    <source>
        <dbReference type="ARBA" id="ARBA00023098"/>
    </source>
</evidence>
<comment type="subcellular location">
    <subcellularLocation>
        <location evidence="1">Endoplasmic reticulum membrane</location>
        <topology evidence="1">Multi-pass membrane protein</topology>
    </subcellularLocation>
</comment>
<keyword evidence="9" id="KW-0319">Glycerol metabolism</keyword>
<evidence type="ECO:0000256" key="1">
    <source>
        <dbReference type="ARBA" id="ARBA00004477"/>
    </source>
</evidence>
<protein>
    <recommendedName>
        <fullName evidence="5">diacylglycerol O-acyltransferase</fullName>
        <ecNumber evidence="5">2.3.1.20</ecNumber>
    </recommendedName>
</protein>
<gene>
    <name evidence="17" type="ORF">MNEG_11064</name>
</gene>
<dbReference type="GeneID" id="25728289"/>
<evidence type="ECO:0000256" key="7">
    <source>
        <dbReference type="ARBA" id="ARBA00022679"/>
    </source>
</evidence>
<evidence type="ECO:0000256" key="6">
    <source>
        <dbReference type="ARBA" id="ARBA00022516"/>
    </source>
</evidence>
<evidence type="ECO:0000256" key="8">
    <source>
        <dbReference type="ARBA" id="ARBA00022692"/>
    </source>
</evidence>
<name>A0A0D2JAX8_9CHLO</name>
<evidence type="ECO:0000313" key="18">
    <source>
        <dbReference type="Proteomes" id="UP000054498"/>
    </source>
</evidence>
<evidence type="ECO:0000256" key="11">
    <source>
        <dbReference type="ARBA" id="ARBA00022989"/>
    </source>
</evidence>
<evidence type="ECO:0000256" key="13">
    <source>
        <dbReference type="ARBA" id="ARBA00023136"/>
    </source>
</evidence>
<evidence type="ECO:0000256" key="5">
    <source>
        <dbReference type="ARBA" id="ARBA00013244"/>
    </source>
</evidence>
<feature type="transmembrane region" description="Helical" evidence="16">
    <location>
        <begin position="49"/>
        <end position="67"/>
    </location>
</feature>
<dbReference type="EC" id="2.3.1.20" evidence="5"/>
<dbReference type="RefSeq" id="XP_013895917.1">
    <property type="nucleotide sequence ID" value="XM_014040463.1"/>
</dbReference>
<evidence type="ECO:0000256" key="15">
    <source>
        <dbReference type="SAM" id="MobiDB-lite"/>
    </source>
</evidence>
<keyword evidence="11 16" id="KW-1133">Transmembrane helix</keyword>
<reference evidence="17 18" key="1">
    <citation type="journal article" date="2013" name="BMC Genomics">
        <title>Reconstruction of the lipid metabolism for the microalga Monoraphidium neglectum from its genome sequence reveals characteristics suitable for biofuel production.</title>
        <authorList>
            <person name="Bogen C."/>
            <person name="Al-Dilaimi A."/>
            <person name="Albersmeier A."/>
            <person name="Wichmann J."/>
            <person name="Grundmann M."/>
            <person name="Rupp O."/>
            <person name="Lauersen K.J."/>
            <person name="Blifernez-Klassen O."/>
            <person name="Kalinowski J."/>
            <person name="Goesmann A."/>
            <person name="Mussgnug J.H."/>
            <person name="Kruse O."/>
        </authorList>
    </citation>
    <scope>NUCLEOTIDE SEQUENCE [LARGE SCALE GENOMIC DNA]</scope>
    <source>
        <strain evidence="17 18">SAG 48.87</strain>
    </source>
</reference>
<keyword evidence="10" id="KW-0256">Endoplasmic reticulum</keyword>
<dbReference type="GO" id="GO:0005789">
    <property type="term" value="C:endoplasmic reticulum membrane"/>
    <property type="evidence" value="ECO:0007669"/>
    <property type="project" value="UniProtKB-SubCell"/>
</dbReference>
<comment type="similarity">
    <text evidence="4">Belongs to the diacylglycerol acyltransferase family.</text>
</comment>